<protein>
    <submittedName>
        <fullName evidence="1">Uncharacterized protein</fullName>
    </submittedName>
</protein>
<name>A0ABR6PB81_9SPIR</name>
<keyword evidence="2" id="KW-1185">Reference proteome</keyword>
<reference evidence="1 2" key="1">
    <citation type="submission" date="2020-08" db="EMBL/GenBank/DDBJ databases">
        <title>Genomic Encyclopedia of Type Strains, Phase IV (KMG-IV): sequencing the most valuable type-strain genomes for metagenomic binning, comparative biology and taxonomic classification.</title>
        <authorList>
            <person name="Goeker M."/>
        </authorList>
    </citation>
    <scope>NUCLEOTIDE SEQUENCE [LARGE SCALE GENOMIC DNA]</scope>
    <source>
        <strain evidence="1 2">DSM 24625</strain>
    </source>
</reference>
<dbReference type="Proteomes" id="UP000555838">
    <property type="component" value="Unassembled WGS sequence"/>
</dbReference>
<dbReference type="EMBL" id="JACHFG010000006">
    <property type="protein sequence ID" value="MBB6043373.1"/>
    <property type="molecule type" value="Genomic_DNA"/>
</dbReference>
<accession>A0ABR6PB81</accession>
<evidence type="ECO:0000313" key="1">
    <source>
        <dbReference type="EMBL" id="MBB6043373.1"/>
    </source>
</evidence>
<organism evidence="1 2">
    <name type="scientific">Borreliella yangtzensis</name>
    <dbReference type="NCBI Taxonomy" id="683292"/>
    <lineage>
        <taxon>Bacteria</taxon>
        <taxon>Pseudomonadati</taxon>
        <taxon>Spirochaetota</taxon>
        <taxon>Spirochaetia</taxon>
        <taxon>Spirochaetales</taxon>
        <taxon>Borreliaceae</taxon>
        <taxon>Borreliella</taxon>
    </lineage>
</organism>
<gene>
    <name evidence="1" type="ORF">HNP68_000995</name>
</gene>
<proteinExistence type="predicted"/>
<sequence length="136" mass="16279">MNYWITKVLGHEPSDITTAFHYNRYVLDNLDDKADNNLLKLLNQRIYTYVRRKATYSIITMDRLEGLIKEPRMFDDNYIKTLIVIKDLMLKDDLETLAMVRGLNVKIRKAFKATYGYNYNYIKLTEYLSIIFNYKL</sequence>
<evidence type="ECO:0000313" key="2">
    <source>
        <dbReference type="Proteomes" id="UP000555838"/>
    </source>
</evidence>
<comment type="caution">
    <text evidence="1">The sequence shown here is derived from an EMBL/GenBank/DDBJ whole genome shotgun (WGS) entry which is preliminary data.</text>
</comment>